<dbReference type="OrthoDB" id="434049at2759"/>
<proteinExistence type="predicted"/>
<protein>
    <recommendedName>
        <fullName evidence="4">Fucosyltransferase</fullName>
    </recommendedName>
</protein>
<dbReference type="EMBL" id="CAJNDS010000214">
    <property type="protein sequence ID" value="CAE7029323.1"/>
    <property type="molecule type" value="Genomic_DNA"/>
</dbReference>
<feature type="compositionally biased region" description="Acidic residues" evidence="1">
    <location>
        <begin position="51"/>
        <end position="68"/>
    </location>
</feature>
<evidence type="ECO:0000313" key="2">
    <source>
        <dbReference type="EMBL" id="CAE7029323.1"/>
    </source>
</evidence>
<sequence length="537" mass="59569">MLRKCSGLQVLLLILGLGILHLWQTGFVLSSPAAWPRHIGHWETAVAENSTETEEGVEESPESSEDQEGSNGAAAVGDDDDAADAMEEELEESTESLNTTPTAADAAADFLVEKAADLKPWFLREEISDPPGFAHFRQQMLSVQAQGMAKPDSVKWVVFSASIGLGNWMAGLSSAFLVAGLTGRAFAWIPASMHGVCTWMDSPLCEWAEHPAQVLGEAEKILEAMATNPRSKHKSRSVEVLAIDWKGCKYEKLRHKQITDKPILLMLSGVWVGNVLLENPDFHPIMQQAFQRNLVGHGQRERVILDTYGPVVRWLFPPAAAIRKETQGYLEGMRKSGDVSICVQGRWGNSREFRDAKRCMDQMMAAPWWPKGKTVMHVASMKHSFRRKVRAAYEPRGVLVTWPSWDMQVKGQKDDVWGYQDMLLLGSCNVTVVPTGGSTFSYAATAMYHSVSLRDAGGTKNNCSDLPRWPYERLFPEPRQQLDLDHKCRKRSKAGRVGRKGVVRRSSRGRRERNSGACGVVSCCCEACCSTDTMPVS</sequence>
<dbReference type="Proteomes" id="UP000604046">
    <property type="component" value="Unassembled WGS sequence"/>
</dbReference>
<reference evidence="2" key="1">
    <citation type="submission" date="2021-02" db="EMBL/GenBank/DDBJ databases">
        <authorList>
            <person name="Dougan E. K."/>
            <person name="Rhodes N."/>
            <person name="Thang M."/>
            <person name="Chan C."/>
        </authorList>
    </citation>
    <scope>NUCLEOTIDE SEQUENCE</scope>
</reference>
<evidence type="ECO:0000313" key="3">
    <source>
        <dbReference type="Proteomes" id="UP000604046"/>
    </source>
</evidence>
<name>A0A812ID93_9DINO</name>
<comment type="caution">
    <text evidence="2">The sequence shown here is derived from an EMBL/GenBank/DDBJ whole genome shotgun (WGS) entry which is preliminary data.</text>
</comment>
<accession>A0A812ID93</accession>
<evidence type="ECO:0000256" key="1">
    <source>
        <dbReference type="SAM" id="MobiDB-lite"/>
    </source>
</evidence>
<keyword evidence="3" id="KW-1185">Reference proteome</keyword>
<feature type="region of interest" description="Disordered" evidence="1">
    <location>
        <begin position="47"/>
        <end position="78"/>
    </location>
</feature>
<evidence type="ECO:0008006" key="4">
    <source>
        <dbReference type="Google" id="ProtNLM"/>
    </source>
</evidence>
<dbReference type="AlphaFoldDB" id="A0A812ID93"/>
<organism evidence="2 3">
    <name type="scientific">Symbiodinium natans</name>
    <dbReference type="NCBI Taxonomy" id="878477"/>
    <lineage>
        <taxon>Eukaryota</taxon>
        <taxon>Sar</taxon>
        <taxon>Alveolata</taxon>
        <taxon>Dinophyceae</taxon>
        <taxon>Suessiales</taxon>
        <taxon>Symbiodiniaceae</taxon>
        <taxon>Symbiodinium</taxon>
    </lineage>
</organism>
<gene>
    <name evidence="2" type="ORF">SNAT2548_LOCUS3518</name>
</gene>